<dbReference type="EMBL" id="JR053192">
    <property type="protein sequence ID" value="AEY61872.1"/>
    <property type="molecule type" value="mRNA"/>
</dbReference>
<feature type="domain" description="BEACH-type PH" evidence="1">
    <location>
        <begin position="28"/>
        <end position="123"/>
    </location>
</feature>
<dbReference type="PROSITE" id="PS51783">
    <property type="entry name" value="PH_BEACH"/>
    <property type="match status" value="1"/>
</dbReference>
<dbReference type="InterPro" id="IPR050865">
    <property type="entry name" value="BEACH_Domain"/>
</dbReference>
<accession>V9IM81</accession>
<dbReference type="InterPro" id="IPR023362">
    <property type="entry name" value="PH-BEACH_dom"/>
</dbReference>
<dbReference type="Pfam" id="PF14844">
    <property type="entry name" value="PH_BEACH"/>
    <property type="match status" value="1"/>
</dbReference>
<dbReference type="CDD" id="cd01201">
    <property type="entry name" value="PH_BEACH"/>
    <property type="match status" value="1"/>
</dbReference>
<dbReference type="AlphaFoldDB" id="V9IM81"/>
<dbReference type="SUPFAM" id="SSF50729">
    <property type="entry name" value="PH domain-like"/>
    <property type="match status" value="1"/>
</dbReference>
<organism evidence="2">
    <name type="scientific">Apis cerana</name>
    <name type="common">Indian honeybee</name>
    <dbReference type="NCBI Taxonomy" id="7461"/>
    <lineage>
        <taxon>Eukaryota</taxon>
        <taxon>Metazoa</taxon>
        <taxon>Ecdysozoa</taxon>
        <taxon>Arthropoda</taxon>
        <taxon>Hexapoda</taxon>
        <taxon>Insecta</taxon>
        <taxon>Pterygota</taxon>
        <taxon>Neoptera</taxon>
        <taxon>Endopterygota</taxon>
        <taxon>Hymenoptera</taxon>
        <taxon>Apocrita</taxon>
        <taxon>Aculeata</taxon>
        <taxon>Apoidea</taxon>
        <taxon>Anthophila</taxon>
        <taxon>Apidae</taxon>
        <taxon>Apis</taxon>
    </lineage>
</organism>
<dbReference type="InterPro" id="IPR011993">
    <property type="entry name" value="PH-like_dom_sf"/>
</dbReference>
<dbReference type="Gene3D" id="2.30.29.30">
    <property type="entry name" value="Pleckstrin-homology domain (PH domain)/Phosphotyrosine-binding domain (PTB)"/>
    <property type="match status" value="1"/>
</dbReference>
<evidence type="ECO:0000259" key="1">
    <source>
        <dbReference type="PROSITE" id="PS51783"/>
    </source>
</evidence>
<name>V9IM81_APICE</name>
<gene>
    <name evidence="2" type="ORF">ACCB14413</name>
</gene>
<proteinExistence type="evidence at transcript level"/>
<dbReference type="PANTHER" id="PTHR13743:SF86">
    <property type="entry name" value="LYSOSOMAL-TRAFFICKING REGULATOR"/>
    <property type="match status" value="1"/>
</dbReference>
<reference evidence="2" key="1">
    <citation type="submission" date="2011-11" db="EMBL/GenBank/DDBJ databases">
        <title>Decoding the brain transcriptome of the Eastern honeybee (Apis cerana) based on pyrosequencing.</title>
        <authorList>
            <person name="Sun L."/>
            <person name="Zheng H."/>
            <person name="Wang Y."/>
            <person name="Xie X."/>
            <person name="Zhu Y."/>
            <person name="Gu W."/>
            <person name="Wang S."/>
        </authorList>
    </citation>
    <scope>NUCLEOTIDE SEQUENCE</scope>
    <source>
        <tissue evidence="2">Brain</tissue>
    </source>
</reference>
<dbReference type="PANTHER" id="PTHR13743">
    <property type="entry name" value="BEIGE/BEACH-RELATED"/>
    <property type="match status" value="1"/>
</dbReference>
<evidence type="ECO:0000313" key="2">
    <source>
        <dbReference type="EMBL" id="AEY61872.1"/>
    </source>
</evidence>
<protein>
    <submittedName>
        <fullName evidence="2">Lysosomal-trafficking regulator</fullName>
    </submittedName>
</protein>
<sequence length="123" mass="13979">MEVEAPLSYLFTTNRQDANATALIERLHTSERIRKMSQAKVVTPRAELAGEVLIGETCLYFIPDNPDVLLHTDIALGGLDLAMVGGTAWRLEDIRELHKRRYQLQERAIEIFLITGRTYLLVI</sequence>